<evidence type="ECO:0000313" key="2">
    <source>
        <dbReference type="Proteomes" id="UP000297646"/>
    </source>
</evidence>
<name>A0A4Z0S133_WEICO</name>
<sequence length="84" mass="9464">MDNPIVADDKLITVLKQAVIESLGTFQPSPWMTQKEASAYVHMNYKTFKKLADQGVFKAHSGAKYGIAFERYNREELDLAVKGL</sequence>
<protein>
    <submittedName>
        <fullName evidence="1">Uncharacterized protein</fullName>
    </submittedName>
</protein>
<dbReference type="EMBL" id="PVSN01000013">
    <property type="protein sequence ID" value="TGE75332.1"/>
    <property type="molecule type" value="Genomic_DNA"/>
</dbReference>
<organism evidence="1 2">
    <name type="scientific">Weissella confusa</name>
    <name type="common">Lactobacillus confusus</name>
    <dbReference type="NCBI Taxonomy" id="1583"/>
    <lineage>
        <taxon>Bacteria</taxon>
        <taxon>Bacillati</taxon>
        <taxon>Bacillota</taxon>
        <taxon>Bacilli</taxon>
        <taxon>Lactobacillales</taxon>
        <taxon>Lactobacillaceae</taxon>
        <taxon>Weissella</taxon>
    </lineage>
</organism>
<evidence type="ECO:0000313" key="1">
    <source>
        <dbReference type="EMBL" id="TGE75332.1"/>
    </source>
</evidence>
<comment type="caution">
    <text evidence="1">The sequence shown here is derived from an EMBL/GenBank/DDBJ whole genome shotgun (WGS) entry which is preliminary data.</text>
</comment>
<dbReference type="OrthoDB" id="2147162at2"/>
<proteinExistence type="predicted"/>
<gene>
    <name evidence="1" type="ORF">C6P11_02075</name>
</gene>
<dbReference type="AlphaFoldDB" id="A0A4Z0S133"/>
<dbReference type="Proteomes" id="UP000297646">
    <property type="component" value="Unassembled WGS sequence"/>
</dbReference>
<dbReference type="RefSeq" id="WP_135518210.1">
    <property type="nucleotide sequence ID" value="NZ_PVSN01000013.1"/>
</dbReference>
<accession>A0A4Z0S133</accession>
<reference evidence="1 2" key="1">
    <citation type="submission" date="2018-03" db="EMBL/GenBank/DDBJ databases">
        <title>Genome sequencing of Weissella confusa isolates.</title>
        <authorList>
            <person name="Kajala I."/>
            <person name="Baruah R."/>
            <person name="Bergsveinson J."/>
            <person name="Juvonen R."/>
            <person name="Ziola B."/>
        </authorList>
    </citation>
    <scope>NUCLEOTIDE SEQUENCE [LARGE SCALE GENOMIC DNA]</scope>
    <source>
        <strain evidence="1 2">VTT E-062653</strain>
    </source>
</reference>